<name>A0A4U5NWP7_STECR</name>
<evidence type="ECO:0000313" key="2">
    <source>
        <dbReference type="Proteomes" id="UP000298663"/>
    </source>
</evidence>
<reference evidence="1 2" key="2">
    <citation type="journal article" date="2019" name="G3 (Bethesda)">
        <title>Hybrid Assembly of the Genome of the Entomopathogenic Nematode Steinernema carpocapsae Identifies the X-Chromosome.</title>
        <authorList>
            <person name="Serra L."/>
            <person name="Macchietto M."/>
            <person name="Macias-Munoz A."/>
            <person name="McGill C.J."/>
            <person name="Rodriguez I.M."/>
            <person name="Rodriguez B."/>
            <person name="Murad R."/>
            <person name="Mortazavi A."/>
        </authorList>
    </citation>
    <scope>NUCLEOTIDE SEQUENCE [LARGE SCALE GENOMIC DNA]</scope>
    <source>
        <strain evidence="1 2">ALL</strain>
    </source>
</reference>
<accession>A0A4U5NWP7</accession>
<comment type="caution">
    <text evidence="1">The sequence shown here is derived from an EMBL/GenBank/DDBJ whole genome shotgun (WGS) entry which is preliminary data.</text>
</comment>
<dbReference type="Proteomes" id="UP000298663">
    <property type="component" value="Unassembled WGS sequence"/>
</dbReference>
<reference evidence="1 2" key="1">
    <citation type="journal article" date="2015" name="Genome Biol.">
        <title>Comparative genomics of Steinernema reveals deeply conserved gene regulatory networks.</title>
        <authorList>
            <person name="Dillman A.R."/>
            <person name="Macchietto M."/>
            <person name="Porter C.F."/>
            <person name="Rogers A."/>
            <person name="Williams B."/>
            <person name="Antoshechkin I."/>
            <person name="Lee M.M."/>
            <person name="Goodwin Z."/>
            <person name="Lu X."/>
            <person name="Lewis E.E."/>
            <person name="Goodrich-Blair H."/>
            <person name="Stock S.P."/>
            <person name="Adams B.J."/>
            <person name="Sternberg P.W."/>
            <person name="Mortazavi A."/>
        </authorList>
    </citation>
    <scope>NUCLEOTIDE SEQUENCE [LARGE SCALE GENOMIC DNA]</scope>
    <source>
        <strain evidence="1 2">ALL</strain>
    </source>
</reference>
<gene>
    <name evidence="1" type="ORF">L596_012324</name>
</gene>
<sequence>MILLDRDLLPLKMWAHRSHSLPFAVLTVGQVIELNNFFCKSDDYVKFIGSPVNFRLEVNEDTTFTTNEALSAFWKNRFAVLTATQMNSTTFLTYHGL</sequence>
<evidence type="ECO:0000313" key="1">
    <source>
        <dbReference type="EMBL" id="TKR88017.1"/>
    </source>
</evidence>
<organism evidence="1 2">
    <name type="scientific">Steinernema carpocapsae</name>
    <name type="common">Entomopathogenic nematode</name>
    <dbReference type="NCBI Taxonomy" id="34508"/>
    <lineage>
        <taxon>Eukaryota</taxon>
        <taxon>Metazoa</taxon>
        <taxon>Ecdysozoa</taxon>
        <taxon>Nematoda</taxon>
        <taxon>Chromadorea</taxon>
        <taxon>Rhabditida</taxon>
        <taxon>Tylenchina</taxon>
        <taxon>Panagrolaimomorpha</taxon>
        <taxon>Strongyloidoidea</taxon>
        <taxon>Steinernematidae</taxon>
        <taxon>Steinernema</taxon>
    </lineage>
</organism>
<protein>
    <submittedName>
        <fullName evidence="1">Uncharacterized protein</fullName>
    </submittedName>
</protein>
<proteinExistence type="predicted"/>
<keyword evidence="2" id="KW-1185">Reference proteome</keyword>
<dbReference type="AlphaFoldDB" id="A0A4U5NWP7"/>
<dbReference type="EMBL" id="AZBU02000003">
    <property type="protein sequence ID" value="TKR88017.1"/>
    <property type="molecule type" value="Genomic_DNA"/>
</dbReference>